<dbReference type="STRING" id="77586.A0A0D9XM73"/>
<protein>
    <submittedName>
        <fullName evidence="1">Uncharacterized protein</fullName>
    </submittedName>
</protein>
<organism evidence="1 2">
    <name type="scientific">Leersia perrieri</name>
    <dbReference type="NCBI Taxonomy" id="77586"/>
    <lineage>
        <taxon>Eukaryota</taxon>
        <taxon>Viridiplantae</taxon>
        <taxon>Streptophyta</taxon>
        <taxon>Embryophyta</taxon>
        <taxon>Tracheophyta</taxon>
        <taxon>Spermatophyta</taxon>
        <taxon>Magnoliopsida</taxon>
        <taxon>Liliopsida</taxon>
        <taxon>Poales</taxon>
        <taxon>Poaceae</taxon>
        <taxon>BOP clade</taxon>
        <taxon>Oryzoideae</taxon>
        <taxon>Oryzeae</taxon>
        <taxon>Oryzinae</taxon>
        <taxon>Leersia</taxon>
    </lineage>
</organism>
<dbReference type="HOGENOM" id="CLU_1392030_0_0_1"/>
<dbReference type="EnsemblPlants" id="LPERR10G13750.1">
    <property type="protein sequence ID" value="LPERR10G13750.1"/>
    <property type="gene ID" value="LPERR10G13750"/>
</dbReference>
<accession>A0A0D9XM73</accession>
<reference evidence="2" key="2">
    <citation type="submission" date="2013-12" db="EMBL/GenBank/DDBJ databases">
        <authorList>
            <person name="Yu Y."/>
            <person name="Lee S."/>
            <person name="de Baynast K."/>
            <person name="Wissotski M."/>
            <person name="Liu L."/>
            <person name="Talag J."/>
            <person name="Goicoechea J."/>
            <person name="Angelova A."/>
            <person name="Jetty R."/>
            <person name="Kudrna D."/>
            <person name="Golser W."/>
            <person name="Rivera L."/>
            <person name="Zhang J."/>
            <person name="Wing R."/>
        </authorList>
    </citation>
    <scope>NUCLEOTIDE SEQUENCE</scope>
</reference>
<reference evidence="1 2" key="1">
    <citation type="submission" date="2012-08" db="EMBL/GenBank/DDBJ databases">
        <title>Oryza genome evolution.</title>
        <authorList>
            <person name="Wing R.A."/>
        </authorList>
    </citation>
    <scope>NUCLEOTIDE SEQUENCE</scope>
</reference>
<dbReference type="AlphaFoldDB" id="A0A0D9XM73"/>
<dbReference type="Proteomes" id="UP000032180">
    <property type="component" value="Chromosome 10"/>
</dbReference>
<name>A0A0D9XM73_9ORYZ</name>
<proteinExistence type="predicted"/>
<keyword evidence="2" id="KW-1185">Reference proteome</keyword>
<sequence>MLMSSSSNTSSSCILVVVINRLLAYCRLGHGFCFHASLNDAVAVGPTNVITVVKRRRLWRVYLAAKENPKVVQQRDMGFTLPPLWTSSKSVGRWSLGLGCRSLKTWYAPALVAAAMQQNSRNPRSSFAAVVAPVAAKSPRSPTTSASTSSAALDASTATASATHLPPSPCSSSLCHDVLGIGRCPLSSRSPSLFSL</sequence>
<evidence type="ECO:0000313" key="2">
    <source>
        <dbReference type="Proteomes" id="UP000032180"/>
    </source>
</evidence>
<dbReference type="Gramene" id="LPERR10G13750.1">
    <property type="protein sequence ID" value="LPERR10G13750.1"/>
    <property type="gene ID" value="LPERR10G13750"/>
</dbReference>
<reference evidence="1" key="3">
    <citation type="submission" date="2015-04" db="UniProtKB">
        <authorList>
            <consortium name="EnsemblPlants"/>
        </authorList>
    </citation>
    <scope>IDENTIFICATION</scope>
</reference>
<evidence type="ECO:0000313" key="1">
    <source>
        <dbReference type="EnsemblPlants" id="LPERR10G13750.1"/>
    </source>
</evidence>